<evidence type="ECO:0000256" key="5">
    <source>
        <dbReference type="ARBA" id="ARBA00023203"/>
    </source>
</evidence>
<organism evidence="10 11">
    <name type="scientific">Coemansia asiatica</name>
    <dbReference type="NCBI Taxonomy" id="1052880"/>
    <lineage>
        <taxon>Eukaryota</taxon>
        <taxon>Fungi</taxon>
        <taxon>Fungi incertae sedis</taxon>
        <taxon>Zoopagomycota</taxon>
        <taxon>Kickxellomycotina</taxon>
        <taxon>Kickxellomycetes</taxon>
        <taxon>Kickxellales</taxon>
        <taxon>Kickxellaceae</taxon>
        <taxon>Coemansia</taxon>
    </lineage>
</organism>
<dbReference type="InterPro" id="IPR028458">
    <property type="entry name" value="Twinfilin"/>
</dbReference>
<dbReference type="GO" id="GO:0003785">
    <property type="term" value="F:actin monomer binding"/>
    <property type="evidence" value="ECO:0007669"/>
    <property type="project" value="TreeGrafter"/>
</dbReference>
<evidence type="ECO:0000313" key="10">
    <source>
        <dbReference type="EMBL" id="KAJ1643205.1"/>
    </source>
</evidence>
<evidence type="ECO:0000256" key="1">
    <source>
        <dbReference type="ARBA" id="ARBA00004245"/>
    </source>
</evidence>
<evidence type="ECO:0000256" key="3">
    <source>
        <dbReference type="ARBA" id="ARBA00022490"/>
    </source>
</evidence>
<evidence type="ECO:0000256" key="6">
    <source>
        <dbReference type="ARBA" id="ARBA00023212"/>
    </source>
</evidence>
<feature type="compositionally biased region" description="Polar residues" evidence="8">
    <location>
        <begin position="314"/>
        <end position="327"/>
    </location>
</feature>
<dbReference type="PANTHER" id="PTHR13759">
    <property type="entry name" value="TWINFILIN"/>
    <property type="match status" value="1"/>
</dbReference>
<feature type="region of interest" description="Disordered" evidence="8">
    <location>
        <begin position="305"/>
        <end position="347"/>
    </location>
</feature>
<accession>A0A9W7XF65</accession>
<keyword evidence="5" id="KW-0009">Actin-binding</keyword>
<gene>
    <name evidence="10" type="primary">TWF1_2</name>
    <name evidence="10" type="ORF">LPJ64_004999</name>
</gene>
<keyword evidence="4" id="KW-0677">Repeat</keyword>
<reference evidence="10" key="1">
    <citation type="submission" date="2022-07" db="EMBL/GenBank/DDBJ databases">
        <title>Phylogenomic reconstructions and comparative analyses of Kickxellomycotina fungi.</title>
        <authorList>
            <person name="Reynolds N.K."/>
            <person name="Stajich J.E."/>
            <person name="Barry K."/>
            <person name="Grigoriev I.V."/>
            <person name="Crous P."/>
            <person name="Smith M.E."/>
        </authorList>
    </citation>
    <scope>NUCLEOTIDE SEQUENCE</scope>
    <source>
        <strain evidence="10">NBRC 105413</strain>
    </source>
</reference>
<proteinExistence type="inferred from homology"/>
<keyword evidence="3" id="KW-0963">Cytoplasm</keyword>
<dbReference type="PROSITE" id="PS51263">
    <property type="entry name" value="ADF_H"/>
    <property type="match status" value="2"/>
</dbReference>
<protein>
    <submittedName>
        <fullName evidence="10">Twinfilin-1</fullName>
    </submittedName>
</protein>
<evidence type="ECO:0000256" key="2">
    <source>
        <dbReference type="ARBA" id="ARBA00009557"/>
    </source>
</evidence>
<feature type="domain" description="ADF-H" evidence="9">
    <location>
        <begin position="6"/>
        <end position="143"/>
    </location>
</feature>
<keyword evidence="6" id="KW-0206">Cytoskeleton</keyword>
<comment type="subunit">
    <text evidence="7">Interacts with G-actin; ADP-actin form.</text>
</comment>
<dbReference type="AlphaFoldDB" id="A0A9W7XF65"/>
<evidence type="ECO:0000259" key="9">
    <source>
        <dbReference type="PROSITE" id="PS51263"/>
    </source>
</evidence>
<dbReference type="Gene3D" id="3.40.20.10">
    <property type="entry name" value="Severin"/>
    <property type="match status" value="2"/>
</dbReference>
<dbReference type="GO" id="GO:0051016">
    <property type="term" value="P:barbed-end actin filament capping"/>
    <property type="evidence" value="ECO:0007669"/>
    <property type="project" value="TreeGrafter"/>
</dbReference>
<comment type="caution">
    <text evidence="10">The sequence shown here is derived from an EMBL/GenBank/DDBJ whole genome shotgun (WGS) entry which is preliminary data.</text>
</comment>
<name>A0A9W7XF65_9FUNG</name>
<feature type="domain" description="ADF-H" evidence="9">
    <location>
        <begin position="183"/>
        <end position="307"/>
    </location>
</feature>
<dbReference type="InterPro" id="IPR029006">
    <property type="entry name" value="ADF-H/Gelsolin-like_dom_sf"/>
</dbReference>
<dbReference type="GO" id="GO:0051015">
    <property type="term" value="F:actin filament binding"/>
    <property type="evidence" value="ECO:0007669"/>
    <property type="project" value="TreeGrafter"/>
</dbReference>
<evidence type="ECO:0000313" key="11">
    <source>
        <dbReference type="Proteomes" id="UP001145021"/>
    </source>
</evidence>
<dbReference type="Pfam" id="PF00241">
    <property type="entry name" value="Cofilin_ADF"/>
    <property type="match status" value="2"/>
</dbReference>
<comment type="subcellular location">
    <subcellularLocation>
        <location evidence="1">Cytoplasm</location>
        <location evidence="1">Cytoskeleton</location>
    </subcellularLocation>
</comment>
<evidence type="ECO:0000256" key="8">
    <source>
        <dbReference type="SAM" id="MobiDB-lite"/>
    </source>
</evidence>
<comment type="similarity">
    <text evidence="2">Belongs to the actin-binding proteins ADF family. Twinfilin subfamily.</text>
</comment>
<dbReference type="Proteomes" id="UP001145021">
    <property type="component" value="Unassembled WGS sequence"/>
</dbReference>
<sequence>MAHQSGIRVSENLSAVFKDALASEDVRAIRVNIADEALEATATHPAQSDFEQDFGRVGDLLQDAEPSYVLVRLDSDNSSGQDTGAKWLLCTYVPDSAAVRAKMLYASTKASLTKSLGESFFVDEIFGTTKNEFSLDGYRQHRRHVESSAPLTERELEMQRIKDLESTAAEVPTMDSRRSHVAENKLNMADEVTEALSEYAAGSVNFAMLAFDFSNESFVLDRKGSLQSHGELAQAVPSDEPRFVLYWYDSMTSVFVYSCPTDSNIRHRMVYSASKYGFLVTIEKMGVKVDAKLEVDAPTQDLTPAALEEEVSSRTKTAAPNAHITQQRFKRPAPSSRRPRTNPTTSS</sequence>
<dbReference type="SUPFAM" id="SSF55753">
    <property type="entry name" value="Actin depolymerizing proteins"/>
    <property type="match status" value="2"/>
</dbReference>
<dbReference type="FunFam" id="3.40.20.10:FF:000042">
    <property type="entry name" value="Actin depolymerizing protein"/>
    <property type="match status" value="1"/>
</dbReference>
<dbReference type="SMART" id="SM00102">
    <property type="entry name" value="ADF"/>
    <property type="match status" value="2"/>
</dbReference>
<dbReference type="GO" id="GO:0030042">
    <property type="term" value="P:actin filament depolymerization"/>
    <property type="evidence" value="ECO:0007669"/>
    <property type="project" value="TreeGrafter"/>
</dbReference>
<dbReference type="CDD" id="cd11285">
    <property type="entry name" value="ADF_Twf-N_like"/>
    <property type="match status" value="1"/>
</dbReference>
<dbReference type="GO" id="GO:0005884">
    <property type="term" value="C:actin filament"/>
    <property type="evidence" value="ECO:0007669"/>
    <property type="project" value="TreeGrafter"/>
</dbReference>
<dbReference type="PANTHER" id="PTHR13759:SF1">
    <property type="entry name" value="TWINFILIN"/>
    <property type="match status" value="1"/>
</dbReference>
<dbReference type="GO" id="GO:0005737">
    <property type="term" value="C:cytoplasm"/>
    <property type="evidence" value="ECO:0007669"/>
    <property type="project" value="TreeGrafter"/>
</dbReference>
<dbReference type="InterPro" id="IPR002108">
    <property type="entry name" value="ADF-H"/>
</dbReference>
<dbReference type="EMBL" id="JANBOH010000281">
    <property type="protein sequence ID" value="KAJ1643205.1"/>
    <property type="molecule type" value="Genomic_DNA"/>
</dbReference>
<evidence type="ECO:0000256" key="7">
    <source>
        <dbReference type="ARBA" id="ARBA00038532"/>
    </source>
</evidence>
<keyword evidence="11" id="KW-1185">Reference proteome</keyword>
<evidence type="ECO:0000256" key="4">
    <source>
        <dbReference type="ARBA" id="ARBA00022737"/>
    </source>
</evidence>